<dbReference type="PANTHER" id="PTHR23534:SF1">
    <property type="entry name" value="MAJOR FACILITATOR SUPERFAMILY PROTEIN"/>
    <property type="match status" value="1"/>
</dbReference>
<feature type="transmembrane region" description="Helical" evidence="5">
    <location>
        <begin position="205"/>
        <end position="226"/>
    </location>
</feature>
<evidence type="ECO:0000256" key="2">
    <source>
        <dbReference type="ARBA" id="ARBA00022692"/>
    </source>
</evidence>
<dbReference type="InterPro" id="IPR011701">
    <property type="entry name" value="MFS"/>
</dbReference>
<feature type="transmembrane region" description="Helical" evidence="5">
    <location>
        <begin position="284"/>
        <end position="304"/>
    </location>
</feature>
<dbReference type="Pfam" id="PF07690">
    <property type="entry name" value="MFS_1"/>
    <property type="match status" value="1"/>
</dbReference>
<feature type="domain" description="Major facilitator superfamily (MFS) profile" evidence="6">
    <location>
        <begin position="38"/>
        <end position="426"/>
    </location>
</feature>
<proteinExistence type="predicted"/>
<dbReference type="PANTHER" id="PTHR23534">
    <property type="entry name" value="MFS PERMEASE"/>
    <property type="match status" value="1"/>
</dbReference>
<evidence type="ECO:0000259" key="6">
    <source>
        <dbReference type="PROSITE" id="PS50850"/>
    </source>
</evidence>
<evidence type="ECO:0000256" key="3">
    <source>
        <dbReference type="ARBA" id="ARBA00022989"/>
    </source>
</evidence>
<feature type="transmembrane region" description="Helical" evidence="5">
    <location>
        <begin position="138"/>
        <end position="158"/>
    </location>
</feature>
<feature type="transmembrane region" description="Helical" evidence="5">
    <location>
        <begin position="112"/>
        <end position="132"/>
    </location>
</feature>
<name>A0A3R9DDU8_9PSEU</name>
<evidence type="ECO:0000256" key="5">
    <source>
        <dbReference type="SAM" id="Phobius"/>
    </source>
</evidence>
<dbReference type="InterPro" id="IPR020846">
    <property type="entry name" value="MFS_dom"/>
</dbReference>
<gene>
    <name evidence="7" type="ORF">EIY87_38925</name>
</gene>
<dbReference type="Gene3D" id="1.20.1250.20">
    <property type="entry name" value="MFS general substrate transporter like domains"/>
    <property type="match status" value="2"/>
</dbReference>
<evidence type="ECO:0000313" key="7">
    <source>
        <dbReference type="EMBL" id="RSD10770.1"/>
    </source>
</evidence>
<dbReference type="EMBL" id="RSEC01000060">
    <property type="protein sequence ID" value="RSD10770.1"/>
    <property type="molecule type" value="Genomic_DNA"/>
</dbReference>
<evidence type="ECO:0000313" key="8">
    <source>
        <dbReference type="Proteomes" id="UP000267081"/>
    </source>
</evidence>
<dbReference type="GO" id="GO:0022857">
    <property type="term" value="F:transmembrane transporter activity"/>
    <property type="evidence" value="ECO:0007669"/>
    <property type="project" value="InterPro"/>
</dbReference>
<sequence>MCRSISSSTMGEVVDADGREEVVSPGFGAAPADTASRAEISARRRGMMALFTTATLMNAAMAAVAPTSTIWAEPYVGVMWSAFPQTLTILGTGLGALLLVRATSWLGWRASLMVAFAVGTLGGLICFTATLIESIPLLDGGMFVLGLGVGGSIVSRYAAAELYPAHRSGYALGLVVAAGAVGSVGGPLLLYPMSSLMGSFGLPELSGPFLLAAVVSAVAGLGGITLPRHKAPRPEGSQLAVLGSVFRSGSARMLLLVMIVSQLIMVAIMTAAPMDIILKDGTLVVVGAALAAHAGGMFIFAPLTGWMIDRIGARKVMFAGLAVLVLAAAIGAGSTMSHTVVGSISLFLLGYGWNLGFMAGSRTLATTLSSNGQGQVVGAVDAVVWCVSATGTIGGTALLGAGGYSIMSEIMGILPIVTFLLLLRSRPVAAVSPAAAPAAAAGAPERTDEAA</sequence>
<feature type="transmembrane region" description="Helical" evidence="5">
    <location>
        <begin position="47"/>
        <end position="72"/>
    </location>
</feature>
<feature type="transmembrane region" description="Helical" evidence="5">
    <location>
        <begin position="376"/>
        <end position="398"/>
    </location>
</feature>
<keyword evidence="4 5" id="KW-0472">Membrane</keyword>
<dbReference type="Proteomes" id="UP000267081">
    <property type="component" value="Unassembled WGS sequence"/>
</dbReference>
<dbReference type="SUPFAM" id="SSF103473">
    <property type="entry name" value="MFS general substrate transporter"/>
    <property type="match status" value="1"/>
</dbReference>
<organism evidence="7 8">
    <name type="scientific">Amycolatopsis eburnea</name>
    <dbReference type="NCBI Taxonomy" id="2267691"/>
    <lineage>
        <taxon>Bacteria</taxon>
        <taxon>Bacillati</taxon>
        <taxon>Actinomycetota</taxon>
        <taxon>Actinomycetes</taxon>
        <taxon>Pseudonocardiales</taxon>
        <taxon>Pseudonocardiaceae</taxon>
        <taxon>Amycolatopsis</taxon>
    </lineage>
</organism>
<accession>A0A3R9DDU8</accession>
<feature type="transmembrane region" description="Helical" evidence="5">
    <location>
        <begin position="170"/>
        <end position="193"/>
    </location>
</feature>
<protein>
    <submittedName>
        <fullName evidence="7">MFS transporter</fullName>
    </submittedName>
</protein>
<evidence type="ECO:0000256" key="4">
    <source>
        <dbReference type="ARBA" id="ARBA00023136"/>
    </source>
</evidence>
<keyword evidence="3 5" id="KW-1133">Transmembrane helix</keyword>
<dbReference type="InterPro" id="IPR036259">
    <property type="entry name" value="MFS_trans_sf"/>
</dbReference>
<dbReference type="AlphaFoldDB" id="A0A3R9DDU8"/>
<dbReference type="PROSITE" id="PS50850">
    <property type="entry name" value="MFS"/>
    <property type="match status" value="1"/>
</dbReference>
<keyword evidence="2 5" id="KW-0812">Transmembrane</keyword>
<feature type="transmembrane region" description="Helical" evidence="5">
    <location>
        <begin position="253"/>
        <end position="272"/>
    </location>
</feature>
<dbReference type="GO" id="GO:0005886">
    <property type="term" value="C:plasma membrane"/>
    <property type="evidence" value="ECO:0007669"/>
    <property type="project" value="UniProtKB-SubCell"/>
</dbReference>
<feature type="transmembrane region" description="Helical" evidence="5">
    <location>
        <begin position="316"/>
        <end position="334"/>
    </location>
</feature>
<comment type="caution">
    <text evidence="7">The sequence shown here is derived from an EMBL/GenBank/DDBJ whole genome shotgun (WGS) entry which is preliminary data.</text>
</comment>
<evidence type="ECO:0000256" key="1">
    <source>
        <dbReference type="ARBA" id="ARBA00004651"/>
    </source>
</evidence>
<comment type="subcellular location">
    <subcellularLocation>
        <location evidence="1">Cell membrane</location>
        <topology evidence="1">Multi-pass membrane protein</topology>
    </subcellularLocation>
</comment>
<keyword evidence="8" id="KW-1185">Reference proteome</keyword>
<reference evidence="7 8" key="1">
    <citation type="submission" date="2018-12" db="EMBL/GenBank/DDBJ databases">
        <title>Amycolatopsis eburnea sp. nov. actinomycete associate with arbuscular mycorrhiza fungal spore.</title>
        <authorList>
            <person name="Lumyong S."/>
            <person name="Chaiya L."/>
        </authorList>
    </citation>
    <scope>NUCLEOTIDE SEQUENCE [LARGE SCALE GENOMIC DNA]</scope>
    <source>
        <strain evidence="7 8">GLM-1</strain>
    </source>
</reference>
<feature type="transmembrane region" description="Helical" evidence="5">
    <location>
        <begin position="404"/>
        <end position="423"/>
    </location>
</feature>
<feature type="transmembrane region" description="Helical" evidence="5">
    <location>
        <begin position="340"/>
        <end position="364"/>
    </location>
</feature>
<feature type="transmembrane region" description="Helical" evidence="5">
    <location>
        <begin position="78"/>
        <end position="100"/>
    </location>
</feature>